<dbReference type="OrthoDB" id="3182027at2"/>
<keyword evidence="9" id="KW-1185">Reference proteome</keyword>
<feature type="domain" description="Acylphosphatase-like" evidence="7">
    <location>
        <begin position="5"/>
        <end position="91"/>
    </location>
</feature>
<evidence type="ECO:0000313" key="8">
    <source>
        <dbReference type="EMBL" id="EWS82237.1"/>
    </source>
</evidence>
<dbReference type="Gene3D" id="3.30.70.100">
    <property type="match status" value="1"/>
</dbReference>
<comment type="caution">
    <text evidence="8">The sequence shown here is derived from an EMBL/GenBank/DDBJ whole genome shotgun (WGS) entry which is preliminary data.</text>
</comment>
<gene>
    <name evidence="8" type="ORF">BF93_11465</name>
</gene>
<dbReference type="eggNOG" id="COG1254">
    <property type="taxonomic scope" value="Bacteria"/>
</dbReference>
<evidence type="ECO:0000256" key="5">
    <source>
        <dbReference type="PROSITE-ProRule" id="PRU00520"/>
    </source>
</evidence>
<protein>
    <recommendedName>
        <fullName evidence="3 5">acylphosphatase</fullName>
        <ecNumber evidence="2 5">3.6.1.7</ecNumber>
    </recommendedName>
</protein>
<dbReference type="HOGENOM" id="CLU_141932_3_2_11"/>
<feature type="active site" evidence="5">
    <location>
        <position position="20"/>
    </location>
</feature>
<comment type="similarity">
    <text evidence="1 6">Belongs to the acylphosphatase family.</text>
</comment>
<comment type="catalytic activity">
    <reaction evidence="4 5">
        <text>an acyl phosphate + H2O = a carboxylate + phosphate + H(+)</text>
        <dbReference type="Rhea" id="RHEA:14965"/>
        <dbReference type="ChEBI" id="CHEBI:15377"/>
        <dbReference type="ChEBI" id="CHEBI:15378"/>
        <dbReference type="ChEBI" id="CHEBI:29067"/>
        <dbReference type="ChEBI" id="CHEBI:43474"/>
        <dbReference type="ChEBI" id="CHEBI:59918"/>
        <dbReference type="EC" id="3.6.1.7"/>
    </reaction>
</comment>
<dbReference type="SUPFAM" id="SSF54975">
    <property type="entry name" value="Acylphosphatase/BLUF domain-like"/>
    <property type="match status" value="1"/>
</dbReference>
<evidence type="ECO:0000256" key="1">
    <source>
        <dbReference type="ARBA" id="ARBA00005614"/>
    </source>
</evidence>
<dbReference type="InterPro" id="IPR020456">
    <property type="entry name" value="Acylphosphatase"/>
</dbReference>
<dbReference type="PANTHER" id="PTHR47268">
    <property type="entry name" value="ACYLPHOSPHATASE"/>
    <property type="match status" value="1"/>
</dbReference>
<sequence>MSAIRRVARVHGLVQGVGFRWAAVSQAERLGLAGTVRNLLDGTVEADLEGSSEAVQEMLAWLEHGPPTARVEQVEVRSAAPRGAQGVRIAG</sequence>
<reference evidence="8 9" key="1">
    <citation type="submission" date="2014-02" db="EMBL/GenBank/DDBJ databases">
        <title>Genome sequence of Brachybacterium phenoliresistens strain W13A50.</title>
        <authorList>
            <person name="Wang X."/>
        </authorList>
    </citation>
    <scope>NUCLEOTIDE SEQUENCE [LARGE SCALE GENOMIC DNA]</scope>
    <source>
        <strain evidence="8 9">W13A50</strain>
    </source>
</reference>
<dbReference type="EC" id="3.6.1.7" evidence="2 5"/>
<organism evidence="8 9">
    <name type="scientific">Brachybacterium phenoliresistens</name>
    <dbReference type="NCBI Taxonomy" id="396014"/>
    <lineage>
        <taxon>Bacteria</taxon>
        <taxon>Bacillati</taxon>
        <taxon>Actinomycetota</taxon>
        <taxon>Actinomycetes</taxon>
        <taxon>Micrococcales</taxon>
        <taxon>Dermabacteraceae</taxon>
        <taxon>Brachybacterium</taxon>
    </lineage>
</organism>
<dbReference type="Pfam" id="PF00708">
    <property type="entry name" value="Acylphosphatase"/>
    <property type="match status" value="1"/>
</dbReference>
<dbReference type="InterPro" id="IPR036046">
    <property type="entry name" value="Acylphosphatase-like_dom_sf"/>
</dbReference>
<dbReference type="PROSITE" id="PS00150">
    <property type="entry name" value="ACYLPHOSPHATASE_1"/>
    <property type="match status" value="1"/>
</dbReference>
<keyword evidence="5 8" id="KW-0378">Hydrolase</keyword>
<dbReference type="GO" id="GO:0003998">
    <property type="term" value="F:acylphosphatase activity"/>
    <property type="evidence" value="ECO:0007669"/>
    <property type="project" value="UniProtKB-EC"/>
</dbReference>
<evidence type="ECO:0000256" key="3">
    <source>
        <dbReference type="ARBA" id="ARBA00015991"/>
    </source>
</evidence>
<evidence type="ECO:0000256" key="2">
    <source>
        <dbReference type="ARBA" id="ARBA00012150"/>
    </source>
</evidence>
<evidence type="ECO:0000313" key="9">
    <source>
        <dbReference type="Proteomes" id="UP000023067"/>
    </source>
</evidence>
<dbReference type="InterPro" id="IPR001792">
    <property type="entry name" value="Acylphosphatase-like_dom"/>
</dbReference>
<dbReference type="RefSeq" id="WP_038370784.1">
    <property type="nucleotide sequence ID" value="NZ_BAAAOW010000014.1"/>
</dbReference>
<feature type="active site" evidence="5">
    <location>
        <position position="38"/>
    </location>
</feature>
<evidence type="ECO:0000256" key="4">
    <source>
        <dbReference type="ARBA" id="ARBA00047645"/>
    </source>
</evidence>
<name>Z9JWS6_9MICO</name>
<dbReference type="PANTHER" id="PTHR47268:SF4">
    <property type="entry name" value="ACYLPHOSPHATASE"/>
    <property type="match status" value="1"/>
</dbReference>
<evidence type="ECO:0000256" key="6">
    <source>
        <dbReference type="RuleBase" id="RU004168"/>
    </source>
</evidence>
<dbReference type="Proteomes" id="UP000023067">
    <property type="component" value="Unassembled WGS sequence"/>
</dbReference>
<dbReference type="STRING" id="396014.BF93_11465"/>
<accession>Z9JWS6</accession>
<dbReference type="PATRIC" id="fig|396014.3.peg.801"/>
<dbReference type="AlphaFoldDB" id="Z9JWS6"/>
<dbReference type="PROSITE" id="PS51160">
    <property type="entry name" value="ACYLPHOSPHATASE_3"/>
    <property type="match status" value="1"/>
</dbReference>
<dbReference type="InterPro" id="IPR017968">
    <property type="entry name" value="Acylphosphatase_CS"/>
</dbReference>
<proteinExistence type="inferred from homology"/>
<dbReference type="EMBL" id="JDYK01000003">
    <property type="protein sequence ID" value="EWS82237.1"/>
    <property type="molecule type" value="Genomic_DNA"/>
</dbReference>
<evidence type="ECO:0000259" key="7">
    <source>
        <dbReference type="PROSITE" id="PS51160"/>
    </source>
</evidence>